<evidence type="ECO:0000256" key="1">
    <source>
        <dbReference type="SAM" id="MobiDB-lite"/>
    </source>
</evidence>
<proteinExistence type="predicted"/>
<accession>A0A1H1CSI2</accession>
<evidence type="ECO:0000313" key="2">
    <source>
        <dbReference type="EMBL" id="SDQ67231.1"/>
    </source>
</evidence>
<sequence length="43" mass="4396">MTEAYGADAGHPAGVGVERPEATGRGRAGREDGAHGQVFFNVP</sequence>
<feature type="compositionally biased region" description="Basic and acidic residues" evidence="1">
    <location>
        <begin position="18"/>
        <end position="34"/>
    </location>
</feature>
<dbReference type="Proteomes" id="UP000217103">
    <property type="component" value="Unassembled WGS sequence"/>
</dbReference>
<dbReference type="EMBL" id="FNKK01000002">
    <property type="protein sequence ID" value="SDQ67231.1"/>
    <property type="molecule type" value="Genomic_DNA"/>
</dbReference>
<protein>
    <submittedName>
        <fullName evidence="2">Uncharacterized protein</fullName>
    </submittedName>
</protein>
<gene>
    <name evidence="2" type="ORF">SAMN04489764_1626</name>
</gene>
<feature type="region of interest" description="Disordered" evidence="1">
    <location>
        <begin position="1"/>
        <end position="43"/>
    </location>
</feature>
<dbReference type="AlphaFoldDB" id="A0A1H1CSI2"/>
<keyword evidence="3" id="KW-1185">Reference proteome</keyword>
<organism evidence="2 3">
    <name type="scientific">Thermostaphylospora chromogena</name>
    <dbReference type="NCBI Taxonomy" id="35622"/>
    <lineage>
        <taxon>Bacteria</taxon>
        <taxon>Bacillati</taxon>
        <taxon>Actinomycetota</taxon>
        <taxon>Actinomycetes</taxon>
        <taxon>Streptosporangiales</taxon>
        <taxon>Thermomonosporaceae</taxon>
        <taxon>Thermostaphylospora</taxon>
    </lineage>
</organism>
<name>A0A1H1CSI2_9ACTN</name>
<evidence type="ECO:0000313" key="3">
    <source>
        <dbReference type="Proteomes" id="UP000217103"/>
    </source>
</evidence>
<dbReference type="STRING" id="35622.SAMN04489764_1626"/>
<reference evidence="2 3" key="1">
    <citation type="submission" date="2016-10" db="EMBL/GenBank/DDBJ databases">
        <authorList>
            <person name="de Groot N.N."/>
        </authorList>
    </citation>
    <scope>NUCLEOTIDE SEQUENCE [LARGE SCALE GENOMIC DNA]</scope>
    <source>
        <strain evidence="2 3">DSM 43794</strain>
    </source>
</reference>